<organism evidence="3 4">
    <name type="scientific">Lactuca virosa</name>
    <dbReference type="NCBI Taxonomy" id="75947"/>
    <lineage>
        <taxon>Eukaryota</taxon>
        <taxon>Viridiplantae</taxon>
        <taxon>Streptophyta</taxon>
        <taxon>Embryophyta</taxon>
        <taxon>Tracheophyta</taxon>
        <taxon>Spermatophyta</taxon>
        <taxon>Magnoliopsida</taxon>
        <taxon>eudicotyledons</taxon>
        <taxon>Gunneridae</taxon>
        <taxon>Pentapetalae</taxon>
        <taxon>asterids</taxon>
        <taxon>campanulids</taxon>
        <taxon>Asterales</taxon>
        <taxon>Asteraceae</taxon>
        <taxon>Cichorioideae</taxon>
        <taxon>Cichorieae</taxon>
        <taxon>Lactucinae</taxon>
        <taxon>Lactuca</taxon>
    </lineage>
</organism>
<evidence type="ECO:0000313" key="4">
    <source>
        <dbReference type="Proteomes" id="UP001157418"/>
    </source>
</evidence>
<dbReference type="EMBL" id="CAKMRJ010003334">
    <property type="protein sequence ID" value="CAH1433819.1"/>
    <property type="molecule type" value="Genomic_DNA"/>
</dbReference>
<sequence length="184" mass="20644">MGQDSNTNPEIAEADTNERQQDSNTNPEIKEVDTNETEVTDEPVIEQEHNQVIEDTNETGNIIPDVSVLQENEQGNDDISNLEEEYDDIETGSKTQELFLHTNSLSLYTGSIFETLRLAKPLIVVVNEDLMDNHQSELAQELAQRNLLFCAIQSLESESIIPYHPGDVIPVAKLISRYLGFPSD</sequence>
<dbReference type="GO" id="GO:0043541">
    <property type="term" value="C:UDP-N-acetylglucosamine transferase complex"/>
    <property type="evidence" value="ECO:0007669"/>
    <property type="project" value="TreeGrafter"/>
</dbReference>
<dbReference type="InterPro" id="IPR052474">
    <property type="entry name" value="UDP-GlcNAc_transferase"/>
</dbReference>
<feature type="domain" description="Glycosyl transferase family 28 C-terminal" evidence="2">
    <location>
        <begin position="109"/>
        <end position="147"/>
    </location>
</feature>
<dbReference type="Proteomes" id="UP001157418">
    <property type="component" value="Unassembled WGS sequence"/>
</dbReference>
<evidence type="ECO:0000313" key="3">
    <source>
        <dbReference type="EMBL" id="CAH1433819.1"/>
    </source>
</evidence>
<name>A0AAU9NB35_9ASTR</name>
<feature type="compositionally biased region" description="Acidic residues" evidence="1">
    <location>
        <begin position="34"/>
        <end position="45"/>
    </location>
</feature>
<reference evidence="3 4" key="1">
    <citation type="submission" date="2022-01" db="EMBL/GenBank/DDBJ databases">
        <authorList>
            <person name="Xiong W."/>
            <person name="Schranz E."/>
        </authorList>
    </citation>
    <scope>NUCLEOTIDE SEQUENCE [LARGE SCALE GENOMIC DNA]</scope>
</reference>
<dbReference type="PANTHER" id="PTHR47043:SF1">
    <property type="entry name" value="UDP-N-ACETYLGLUCOSAMINE TRANSFERASE SUBUNIT ALG13"/>
    <property type="match status" value="1"/>
</dbReference>
<evidence type="ECO:0000259" key="2">
    <source>
        <dbReference type="Pfam" id="PF04101"/>
    </source>
</evidence>
<dbReference type="AlphaFoldDB" id="A0AAU9NB35"/>
<keyword evidence="4" id="KW-1185">Reference proteome</keyword>
<dbReference type="GO" id="GO:0016758">
    <property type="term" value="F:hexosyltransferase activity"/>
    <property type="evidence" value="ECO:0007669"/>
    <property type="project" value="InterPro"/>
</dbReference>
<proteinExistence type="predicted"/>
<dbReference type="PANTHER" id="PTHR47043">
    <property type="entry name" value="UDP-N-ACETYLGLUCOSAMINE TRANSFERASE SUBUNIT ALG13"/>
    <property type="match status" value="1"/>
</dbReference>
<accession>A0AAU9NB35</accession>
<feature type="region of interest" description="Disordered" evidence="1">
    <location>
        <begin position="1"/>
        <end position="48"/>
    </location>
</feature>
<gene>
    <name evidence="3" type="ORF">LVIROSA_LOCUS20383</name>
</gene>
<dbReference type="Gene3D" id="3.40.50.2000">
    <property type="entry name" value="Glycogen Phosphorylase B"/>
    <property type="match status" value="1"/>
</dbReference>
<dbReference type="InterPro" id="IPR007235">
    <property type="entry name" value="Glyco_trans_28_C"/>
</dbReference>
<dbReference type="GO" id="GO:0006488">
    <property type="term" value="P:dolichol-linked oligosaccharide biosynthetic process"/>
    <property type="evidence" value="ECO:0007669"/>
    <property type="project" value="TreeGrafter"/>
</dbReference>
<protein>
    <recommendedName>
        <fullName evidence="2">Glycosyl transferase family 28 C-terminal domain-containing protein</fullName>
    </recommendedName>
</protein>
<dbReference type="Pfam" id="PF04101">
    <property type="entry name" value="Glyco_tran_28_C"/>
    <property type="match status" value="1"/>
</dbReference>
<comment type="caution">
    <text evidence="3">The sequence shown here is derived from an EMBL/GenBank/DDBJ whole genome shotgun (WGS) entry which is preliminary data.</text>
</comment>
<evidence type="ECO:0000256" key="1">
    <source>
        <dbReference type="SAM" id="MobiDB-lite"/>
    </source>
</evidence>